<reference evidence="1 2" key="1">
    <citation type="submission" date="2023-07" db="EMBL/GenBank/DDBJ databases">
        <title>Sorghum-associated microbial communities from plants grown in Nebraska, USA.</title>
        <authorList>
            <person name="Schachtman D."/>
        </authorList>
    </citation>
    <scope>NUCLEOTIDE SEQUENCE [LARGE SCALE GENOMIC DNA]</scope>
    <source>
        <strain evidence="1 2">4129</strain>
    </source>
</reference>
<keyword evidence="2" id="KW-1185">Reference proteome</keyword>
<comment type="caution">
    <text evidence="1">The sequence shown here is derived from an EMBL/GenBank/DDBJ whole genome shotgun (WGS) entry which is preliminary data.</text>
</comment>
<accession>A0ABU1YCH1</accession>
<dbReference type="RefSeq" id="WP_310283367.1">
    <property type="nucleotide sequence ID" value="NZ_JAVDWQ010000017.1"/>
</dbReference>
<gene>
    <name evidence="1" type="ORF">J2W48_003892</name>
</gene>
<proteinExistence type="predicted"/>
<protein>
    <submittedName>
        <fullName evidence="1">Uncharacterized protein</fullName>
    </submittedName>
</protein>
<organism evidence="1 2">
    <name type="scientific">Flavobacterium piscis</name>
    <dbReference type="NCBI Taxonomy" id="1114874"/>
    <lineage>
        <taxon>Bacteria</taxon>
        <taxon>Pseudomonadati</taxon>
        <taxon>Bacteroidota</taxon>
        <taxon>Flavobacteriia</taxon>
        <taxon>Flavobacteriales</taxon>
        <taxon>Flavobacteriaceae</taxon>
        <taxon>Flavobacterium</taxon>
    </lineage>
</organism>
<evidence type="ECO:0000313" key="1">
    <source>
        <dbReference type="EMBL" id="MDR7211935.1"/>
    </source>
</evidence>
<sequence>MILGKEKGFDESNLKQLQYESIENPSEWKNYIESGIVSNRTKFYDSEHYINVFRPYLTKMKGGHTWTKYYMLLKNIYPQIEKNGNEFLDYAFLSEINFEPSKLSKIKVFNNSNRIELLKNDYYKSFNVIICACADYLTDNQIEDFFDVKFESDLSNPSEKLKIFKNENRVLINTRQLSMNIKNDYLIRISEVAKKYL</sequence>
<evidence type="ECO:0000313" key="2">
    <source>
        <dbReference type="Proteomes" id="UP001269081"/>
    </source>
</evidence>
<name>A0ABU1YCH1_9FLAO</name>
<dbReference type="EMBL" id="JAVDWQ010000017">
    <property type="protein sequence ID" value="MDR7211935.1"/>
    <property type="molecule type" value="Genomic_DNA"/>
</dbReference>
<dbReference type="Proteomes" id="UP001269081">
    <property type="component" value="Unassembled WGS sequence"/>
</dbReference>